<evidence type="ECO:0000256" key="1">
    <source>
        <dbReference type="SAM" id="Phobius"/>
    </source>
</evidence>
<name>A0A1U9QZR7_STRNV</name>
<protein>
    <submittedName>
        <fullName evidence="2">Uncharacterized protein</fullName>
    </submittedName>
</protein>
<dbReference type="AlphaFoldDB" id="A0A1U9QZR7"/>
<dbReference type="OrthoDB" id="4249403at2"/>
<feature type="transmembrane region" description="Helical" evidence="1">
    <location>
        <begin position="7"/>
        <end position="31"/>
    </location>
</feature>
<dbReference type="RefSeq" id="WP_078077973.1">
    <property type="nucleotide sequence ID" value="NZ_CP018047.1"/>
</dbReference>
<sequence length="83" mass="8000">MNIDWAALGSVFGVSLVATVALVGLFTLGIVGLSKGAVPAEGATATASGTTGSGAAVLARTGAYVCFGLCVAAVSYGIYMIVA</sequence>
<accession>A0A1U9QZR7</accession>
<keyword evidence="1" id="KW-1133">Transmembrane helix</keyword>
<dbReference type="Proteomes" id="UP000189677">
    <property type="component" value="Chromosome"/>
</dbReference>
<keyword evidence="1" id="KW-0812">Transmembrane</keyword>
<keyword evidence="3" id="KW-1185">Reference proteome</keyword>
<dbReference type="KEGG" id="snw:BBN63_27255"/>
<gene>
    <name evidence="2" type="ORF">BBN63_27255</name>
</gene>
<feature type="transmembrane region" description="Helical" evidence="1">
    <location>
        <begin position="62"/>
        <end position="82"/>
    </location>
</feature>
<organism evidence="2 3">
    <name type="scientific">Streptomyces niveus</name>
    <name type="common">Streptomyces spheroides</name>
    <dbReference type="NCBI Taxonomy" id="193462"/>
    <lineage>
        <taxon>Bacteria</taxon>
        <taxon>Bacillati</taxon>
        <taxon>Actinomycetota</taxon>
        <taxon>Actinomycetes</taxon>
        <taxon>Kitasatosporales</taxon>
        <taxon>Streptomycetaceae</taxon>
        <taxon>Streptomyces</taxon>
    </lineage>
</organism>
<evidence type="ECO:0000313" key="2">
    <source>
        <dbReference type="EMBL" id="AQU69331.1"/>
    </source>
</evidence>
<dbReference type="EMBL" id="CP018047">
    <property type="protein sequence ID" value="AQU69331.1"/>
    <property type="molecule type" value="Genomic_DNA"/>
</dbReference>
<reference evidence="2 3" key="1">
    <citation type="submission" date="2016-11" db="EMBL/GenBank/DDBJ databases">
        <title>Complete genome sequence of Streptomyces niveus SCSIO 3406.</title>
        <authorList>
            <person name="Zhu Q."/>
            <person name="Cheng W."/>
            <person name="Song Y."/>
            <person name="Li Q."/>
            <person name="Ju J."/>
        </authorList>
    </citation>
    <scope>NUCLEOTIDE SEQUENCE [LARGE SCALE GENOMIC DNA]</scope>
    <source>
        <strain evidence="2 3">SCSIO 3406</strain>
    </source>
</reference>
<evidence type="ECO:0000313" key="3">
    <source>
        <dbReference type="Proteomes" id="UP000189677"/>
    </source>
</evidence>
<proteinExistence type="predicted"/>
<keyword evidence="1" id="KW-0472">Membrane</keyword>